<comment type="caution">
    <text evidence="7">The sequence shown here is derived from an EMBL/GenBank/DDBJ whole genome shotgun (WGS) entry which is preliminary data.</text>
</comment>
<proteinExistence type="predicted"/>
<dbReference type="SUPFAM" id="SSF47203">
    <property type="entry name" value="Acyl-CoA dehydrogenase C-terminal domain-like"/>
    <property type="match status" value="1"/>
</dbReference>
<dbReference type="InterPro" id="IPR024719">
    <property type="entry name" value="HpaB/PvcC/4-BUDH_C"/>
</dbReference>
<feature type="domain" description="HpaB/PvcC/4-BUDH C-terminal" evidence="5">
    <location>
        <begin position="301"/>
        <end position="501"/>
    </location>
</feature>
<dbReference type="EMBL" id="JAMXHT010000001">
    <property type="protein sequence ID" value="MCO5396634.1"/>
    <property type="molecule type" value="Genomic_DNA"/>
</dbReference>
<evidence type="ECO:0000256" key="1">
    <source>
        <dbReference type="ARBA" id="ARBA00022630"/>
    </source>
</evidence>
<keyword evidence="2" id="KW-0274">FAD</keyword>
<name>A0ABT1AE88_9RALS</name>
<dbReference type="RefSeq" id="WP_252675592.1">
    <property type="nucleotide sequence ID" value="NZ_JAMXHT010000001.1"/>
</dbReference>
<gene>
    <name evidence="7" type="ORF">NG900_00290</name>
</gene>
<evidence type="ECO:0000256" key="2">
    <source>
        <dbReference type="ARBA" id="ARBA00022827"/>
    </source>
</evidence>
<dbReference type="Gene3D" id="1.20.140.10">
    <property type="entry name" value="Butyryl-CoA Dehydrogenase, subunit A, domain 3"/>
    <property type="match status" value="1"/>
</dbReference>
<accession>A0ABT1AE88</accession>
<organism evidence="7 8">
    <name type="scientific">Ralstonia soli</name>
    <dbReference type="NCBI Taxonomy" id="2953896"/>
    <lineage>
        <taxon>Bacteria</taxon>
        <taxon>Pseudomonadati</taxon>
        <taxon>Pseudomonadota</taxon>
        <taxon>Betaproteobacteria</taxon>
        <taxon>Burkholderiales</taxon>
        <taxon>Burkholderiaceae</taxon>
        <taxon>Ralstonia</taxon>
    </lineage>
</organism>
<dbReference type="Gene3D" id="2.40.110.10">
    <property type="entry name" value="Butyryl-CoA Dehydrogenase, subunit A, domain 2"/>
    <property type="match status" value="1"/>
</dbReference>
<dbReference type="PANTHER" id="PTHR36117">
    <property type="entry name" value="4-HYDROXYPHENYLACETATE 3-MONOOXYGENASE-RELATED"/>
    <property type="match status" value="1"/>
</dbReference>
<dbReference type="Pfam" id="PF11794">
    <property type="entry name" value="HpaB_N"/>
    <property type="match status" value="1"/>
</dbReference>
<feature type="domain" description="HpaB/PvcC/4-BUDH N-terminal" evidence="6">
    <location>
        <begin position="27"/>
        <end position="294"/>
    </location>
</feature>
<evidence type="ECO:0000256" key="4">
    <source>
        <dbReference type="SAM" id="MobiDB-lite"/>
    </source>
</evidence>
<dbReference type="SUPFAM" id="SSF56645">
    <property type="entry name" value="Acyl-CoA dehydrogenase NM domain-like"/>
    <property type="match status" value="1"/>
</dbReference>
<keyword evidence="3" id="KW-0560">Oxidoreductase</keyword>
<dbReference type="InterPro" id="IPR004925">
    <property type="entry name" value="HpaB/PvcC/4-BUDH"/>
</dbReference>
<dbReference type="InterPro" id="IPR024674">
    <property type="entry name" value="HpaB/PvcC/4-BUDH_N"/>
</dbReference>
<evidence type="ECO:0000313" key="8">
    <source>
        <dbReference type="Proteomes" id="UP001162811"/>
    </source>
</evidence>
<sequence>MAAPETLGGNQTTQMKEPKVQNGKLRTGEDYLQNLRDGRCVYVNGERVKDVTTHPAFSRGARSLANLYDIAAAPENRERMTFTSPTSGNPVLRAYQIPKTHEDLRAKRLASEMWSEATFGLMGRSPDHVSNFFVGYAAVPSVFAAGGQEYADNVVKFYEHLRENHLYTTYAIVPPQIDRSKPAHQQSDPTLYAGVVKERDDGIVIKGAQQLATAGVYSDYIYVSSIHPMQPGDENYAIGVAIPANAPGVKLYPRRPFGALATSSFDYPLSSRFDESDCFVVLDNVFVPWEHVFIYRNLQVARDQWWKTPAHLYGNLQAQARYITKLRFMMGLAKRMNEMTGNDANPAVQIQMGELASLVSIIEHALLSQEVAATTDENGVLWPSRTALYSVMALQSELNARMVEIIRELSGAGMITLPSSVEDFRNPETAEDVQRYYASASSDAKERVALMRMAWDFIGSEFGNRHQQYEKFYGGASFLVKQNVHRHFDYDRSKKMVESALALPAFSNVPSKFL</sequence>
<evidence type="ECO:0000256" key="3">
    <source>
        <dbReference type="ARBA" id="ARBA00023002"/>
    </source>
</evidence>
<keyword evidence="8" id="KW-1185">Reference proteome</keyword>
<evidence type="ECO:0000259" key="5">
    <source>
        <dbReference type="Pfam" id="PF03241"/>
    </source>
</evidence>
<dbReference type="InterPro" id="IPR036250">
    <property type="entry name" value="AcylCo_DH-like_C"/>
</dbReference>
<dbReference type="Gene3D" id="1.10.3140.10">
    <property type="entry name" value="4-hydroxybutyryl-coa dehydratase, domain 1"/>
    <property type="match status" value="1"/>
</dbReference>
<protein>
    <submittedName>
        <fullName evidence="7">4-hydroxyphenylacetate 3-monooxygenase</fullName>
    </submittedName>
</protein>
<reference evidence="7" key="1">
    <citation type="submission" date="2022-06" db="EMBL/GenBank/DDBJ databases">
        <authorList>
            <person name="Lu C.-H."/>
        </authorList>
    </citation>
    <scope>NUCLEOTIDE SEQUENCE</scope>
    <source>
        <strain evidence="7">21MJYT02-11</strain>
    </source>
</reference>
<dbReference type="InterPro" id="IPR046373">
    <property type="entry name" value="Acyl-CoA_Oxase/DH_mid-dom_sf"/>
</dbReference>
<dbReference type="PIRSF" id="PIRSF000331">
    <property type="entry name" value="HpaA_HpaB"/>
    <property type="match status" value="1"/>
</dbReference>
<evidence type="ECO:0000313" key="7">
    <source>
        <dbReference type="EMBL" id="MCO5396634.1"/>
    </source>
</evidence>
<dbReference type="Pfam" id="PF03241">
    <property type="entry name" value="HpaB"/>
    <property type="match status" value="1"/>
</dbReference>
<reference evidence="7" key="2">
    <citation type="journal article" date="2023" name="Front. Microbiol.">
        <title>Ralstonia chuxiongensis sp. nov., Ralstonia mojiangensis sp. nov., and Ralstonia soli sp. nov., isolated from tobacco fields, are three novel species in the family Burkholderiaceae.</title>
        <authorList>
            <person name="Lu C.H."/>
            <person name="Zhang Y.Y."/>
            <person name="Jiang N."/>
            <person name="Chen W."/>
            <person name="Shao X."/>
            <person name="Zhao Z.M."/>
            <person name="Lu W.L."/>
            <person name="Hu X."/>
            <person name="Xi Y.X."/>
            <person name="Zou S.Y."/>
            <person name="Wei Q.J."/>
            <person name="Lin Z.L."/>
            <person name="Gong L."/>
            <person name="Gai X.T."/>
            <person name="Zhang L.Q."/>
            <person name="Li J.Y."/>
            <person name="Jin Y."/>
            <person name="Xia Z.Y."/>
        </authorList>
    </citation>
    <scope>NUCLEOTIDE SEQUENCE</scope>
    <source>
        <strain evidence="7">21MJYT02-11</strain>
    </source>
</reference>
<dbReference type="PANTHER" id="PTHR36117:SF3">
    <property type="entry name" value="4-HYDROXYPHENYLACETATE 3-MONOOXYGENASE-RELATED"/>
    <property type="match status" value="1"/>
</dbReference>
<dbReference type="InterPro" id="IPR009100">
    <property type="entry name" value="AcylCoA_DH/oxidase_NM_dom_sf"/>
</dbReference>
<feature type="region of interest" description="Disordered" evidence="4">
    <location>
        <begin position="1"/>
        <end position="25"/>
    </location>
</feature>
<evidence type="ECO:0000259" key="6">
    <source>
        <dbReference type="Pfam" id="PF11794"/>
    </source>
</evidence>
<keyword evidence="1" id="KW-0285">Flavoprotein</keyword>
<dbReference type="Proteomes" id="UP001162811">
    <property type="component" value="Unassembled WGS sequence"/>
</dbReference>